<dbReference type="Gene3D" id="1.10.10.10">
    <property type="entry name" value="Winged helix-like DNA-binding domain superfamily/Winged helix DNA-binding domain"/>
    <property type="match status" value="1"/>
</dbReference>
<dbReference type="PROSITE" id="PS00622">
    <property type="entry name" value="HTH_LUXR_1"/>
    <property type="match status" value="1"/>
</dbReference>
<dbReference type="SUPFAM" id="SSF46894">
    <property type="entry name" value="C-terminal effector domain of the bipartite response regulators"/>
    <property type="match status" value="1"/>
</dbReference>
<proteinExistence type="predicted"/>
<dbReference type="EMBL" id="WSEK01000004">
    <property type="protein sequence ID" value="MVQ48215.1"/>
    <property type="molecule type" value="Genomic_DNA"/>
</dbReference>
<evidence type="ECO:0000313" key="6">
    <source>
        <dbReference type="Proteomes" id="UP000473525"/>
    </source>
</evidence>
<gene>
    <name evidence="5" type="ORF">GON03_03410</name>
</gene>
<keyword evidence="2" id="KW-0238">DNA-binding</keyword>
<dbReference type="CDD" id="cd06170">
    <property type="entry name" value="LuxR_C_like"/>
    <property type="match status" value="1"/>
</dbReference>
<dbReference type="PRINTS" id="PR00038">
    <property type="entry name" value="HTHLUXR"/>
</dbReference>
<dbReference type="InterPro" id="IPR029016">
    <property type="entry name" value="GAF-like_dom_sf"/>
</dbReference>
<dbReference type="PROSITE" id="PS50043">
    <property type="entry name" value="HTH_LUXR_2"/>
    <property type="match status" value="1"/>
</dbReference>
<name>A0A6L6XRI3_9ACTN</name>
<dbReference type="Proteomes" id="UP000473525">
    <property type="component" value="Unassembled WGS sequence"/>
</dbReference>
<dbReference type="RefSeq" id="WP_157340298.1">
    <property type="nucleotide sequence ID" value="NZ_WSEK01000004.1"/>
</dbReference>
<dbReference type="GO" id="GO:0006355">
    <property type="term" value="P:regulation of DNA-templated transcription"/>
    <property type="evidence" value="ECO:0007669"/>
    <property type="project" value="InterPro"/>
</dbReference>
<dbReference type="PANTHER" id="PTHR44688:SF16">
    <property type="entry name" value="DNA-BINDING TRANSCRIPTIONAL ACTIVATOR DEVR_DOSR"/>
    <property type="match status" value="1"/>
</dbReference>
<dbReference type="InterPro" id="IPR016032">
    <property type="entry name" value="Sig_transdc_resp-reg_C-effctor"/>
</dbReference>
<keyword evidence="1" id="KW-0805">Transcription regulation</keyword>
<dbReference type="Gene3D" id="3.30.450.40">
    <property type="match status" value="1"/>
</dbReference>
<dbReference type="PANTHER" id="PTHR44688">
    <property type="entry name" value="DNA-BINDING TRANSCRIPTIONAL ACTIVATOR DEVR_DOSR"/>
    <property type="match status" value="1"/>
</dbReference>
<evidence type="ECO:0000313" key="5">
    <source>
        <dbReference type="EMBL" id="MVQ48215.1"/>
    </source>
</evidence>
<dbReference type="SUPFAM" id="SSF55781">
    <property type="entry name" value="GAF domain-like"/>
    <property type="match status" value="1"/>
</dbReference>
<feature type="domain" description="HTH luxR-type" evidence="4">
    <location>
        <begin position="280"/>
        <end position="342"/>
    </location>
</feature>
<dbReference type="GO" id="GO:0003677">
    <property type="term" value="F:DNA binding"/>
    <property type="evidence" value="ECO:0007669"/>
    <property type="project" value="UniProtKB-KW"/>
</dbReference>
<evidence type="ECO:0000256" key="2">
    <source>
        <dbReference type="ARBA" id="ARBA00023125"/>
    </source>
</evidence>
<evidence type="ECO:0000256" key="3">
    <source>
        <dbReference type="ARBA" id="ARBA00023163"/>
    </source>
</evidence>
<keyword evidence="6" id="KW-1185">Reference proteome</keyword>
<keyword evidence="3" id="KW-0804">Transcription</keyword>
<sequence length="342" mass="36985">MGGSVAAARSKLLGLGQERSAAGWFGDAALEAVADVVGHDGYCLFAVDPVSGIRTTMFSRHGLTCSSLRLLRNEVADDDVNPYARLVSTRQVAGVLAEDRSGDHSRRLHELMHPDGYRSELRVVLVDRDGYWGGLSLFRDERHHPFTEDDADELRQLSEPLASALRHHHVAVRRSSAEAGAAGVVVASRDGRARVSDEARAWLEQLADPGEDGAVADDLMRIVWELADATLRRVPRSGSGPVARARTAYGGWLVASTSRVDPDEAAVVLRPGDVGTVAPAFARWAGFSRRETAVLLLLADGRTSRGVARELGISPYTVDDHLASLYRKAGVRGRDELLALVR</sequence>
<dbReference type="Pfam" id="PF00196">
    <property type="entry name" value="GerE"/>
    <property type="match status" value="1"/>
</dbReference>
<dbReference type="InterPro" id="IPR000792">
    <property type="entry name" value="Tscrpt_reg_LuxR_C"/>
</dbReference>
<dbReference type="SMART" id="SM00421">
    <property type="entry name" value="HTH_LUXR"/>
    <property type="match status" value="1"/>
</dbReference>
<dbReference type="InterPro" id="IPR036388">
    <property type="entry name" value="WH-like_DNA-bd_sf"/>
</dbReference>
<reference evidence="5 6" key="1">
    <citation type="submission" date="2019-12" db="EMBL/GenBank/DDBJ databases">
        <authorList>
            <person name="Huq M.A."/>
        </authorList>
    </citation>
    <scope>NUCLEOTIDE SEQUENCE [LARGE SCALE GENOMIC DNA]</scope>
    <source>
        <strain evidence="5 6">MAH-18</strain>
    </source>
</reference>
<comment type="caution">
    <text evidence="5">The sequence shown here is derived from an EMBL/GenBank/DDBJ whole genome shotgun (WGS) entry which is preliminary data.</text>
</comment>
<evidence type="ECO:0000259" key="4">
    <source>
        <dbReference type="PROSITE" id="PS50043"/>
    </source>
</evidence>
<protein>
    <recommendedName>
        <fullName evidence="4">HTH luxR-type domain-containing protein</fullName>
    </recommendedName>
</protein>
<evidence type="ECO:0000256" key="1">
    <source>
        <dbReference type="ARBA" id="ARBA00023015"/>
    </source>
</evidence>
<dbReference type="AlphaFoldDB" id="A0A6L6XRI3"/>
<accession>A0A6L6XRI3</accession>
<organism evidence="5 6">
    <name type="scientific">Nocardioides agri</name>
    <dbReference type="NCBI Taxonomy" id="2682843"/>
    <lineage>
        <taxon>Bacteria</taxon>
        <taxon>Bacillati</taxon>
        <taxon>Actinomycetota</taxon>
        <taxon>Actinomycetes</taxon>
        <taxon>Propionibacteriales</taxon>
        <taxon>Nocardioidaceae</taxon>
        <taxon>Nocardioides</taxon>
    </lineage>
</organism>